<dbReference type="Gene3D" id="1.20.120.450">
    <property type="entry name" value="dinb family like domain"/>
    <property type="match status" value="1"/>
</dbReference>
<reference evidence="2" key="1">
    <citation type="submission" date="2016-10" db="EMBL/GenBank/DDBJ databases">
        <authorList>
            <person name="Varghese N."/>
            <person name="Submissions S."/>
        </authorList>
    </citation>
    <scope>NUCLEOTIDE SEQUENCE [LARGE SCALE GENOMIC DNA]</scope>
    <source>
        <strain evidence="2">DSM 26542</strain>
    </source>
</reference>
<accession>A0A1I3PDK9</accession>
<evidence type="ECO:0000313" key="1">
    <source>
        <dbReference type="EMBL" id="SFJ19724.1"/>
    </source>
</evidence>
<evidence type="ECO:0000313" key="2">
    <source>
        <dbReference type="Proteomes" id="UP000243887"/>
    </source>
</evidence>
<keyword evidence="2" id="KW-1185">Reference proteome</keyword>
<dbReference type="EMBL" id="FORU01000004">
    <property type="protein sequence ID" value="SFJ19724.1"/>
    <property type="molecule type" value="Genomic_DNA"/>
</dbReference>
<dbReference type="Proteomes" id="UP000243887">
    <property type="component" value="Unassembled WGS sequence"/>
</dbReference>
<dbReference type="RefSeq" id="WP_090678379.1">
    <property type="nucleotide sequence ID" value="NZ_FORU01000004.1"/>
</dbReference>
<protein>
    <recommendedName>
        <fullName evidence="3">DinB family protein</fullName>
    </recommendedName>
</protein>
<gene>
    <name evidence="1" type="ORF">SAMN04487893_10486</name>
</gene>
<proteinExistence type="predicted"/>
<evidence type="ECO:0008006" key="3">
    <source>
        <dbReference type="Google" id="ProtNLM"/>
    </source>
</evidence>
<dbReference type="SUPFAM" id="SSF109854">
    <property type="entry name" value="DinB/YfiT-like putative metalloenzymes"/>
    <property type="match status" value="1"/>
</dbReference>
<dbReference type="InterPro" id="IPR034660">
    <property type="entry name" value="DinB/YfiT-like"/>
</dbReference>
<name>A0A1I3PDK9_9FLAO</name>
<dbReference type="OrthoDB" id="982141at2"/>
<organism evidence="1 2">
    <name type="scientific">Myroides guanonis</name>
    <dbReference type="NCBI Taxonomy" id="1150112"/>
    <lineage>
        <taxon>Bacteria</taxon>
        <taxon>Pseudomonadati</taxon>
        <taxon>Bacteroidota</taxon>
        <taxon>Flavobacteriia</taxon>
        <taxon>Flavobacteriales</taxon>
        <taxon>Flavobacteriaceae</taxon>
        <taxon>Myroides</taxon>
    </lineage>
</organism>
<dbReference type="AlphaFoldDB" id="A0A1I3PDK9"/>
<sequence length="160" mass="18700">MKTDQNKRAVNAILAEYERALNELQYVIVPISNKDLAATIDPHTSDPNGKSIRNILAHVIGSAFSYAIYIRESIDHAIPRPGLRHRDTALEYIRDLDEVIVFTRDTFKTIYDYSLEKFDYPDKIKTKWGQSYDIEQMMEHAIVHVLRHRRQIEIAKERLC</sequence>